<evidence type="ECO:0000256" key="1">
    <source>
        <dbReference type="SAM" id="Phobius"/>
    </source>
</evidence>
<evidence type="ECO:0000256" key="2">
    <source>
        <dbReference type="SAM" id="SignalP"/>
    </source>
</evidence>
<dbReference type="Proteomes" id="UP000613580">
    <property type="component" value="Unassembled WGS sequence"/>
</dbReference>
<organism evidence="3 4">
    <name type="scientific">Mycena chlorophos</name>
    <name type="common">Agaric fungus</name>
    <name type="synonym">Agaricus chlorophos</name>
    <dbReference type="NCBI Taxonomy" id="658473"/>
    <lineage>
        <taxon>Eukaryota</taxon>
        <taxon>Fungi</taxon>
        <taxon>Dikarya</taxon>
        <taxon>Basidiomycota</taxon>
        <taxon>Agaricomycotina</taxon>
        <taxon>Agaricomycetes</taxon>
        <taxon>Agaricomycetidae</taxon>
        <taxon>Agaricales</taxon>
        <taxon>Marasmiineae</taxon>
        <taxon>Mycenaceae</taxon>
        <taxon>Mycena</taxon>
    </lineage>
</organism>
<accession>A0A8H6RXA3</accession>
<feature type="transmembrane region" description="Helical" evidence="1">
    <location>
        <begin position="196"/>
        <end position="215"/>
    </location>
</feature>
<keyword evidence="1" id="KW-1133">Transmembrane helix</keyword>
<keyword evidence="1" id="KW-0472">Membrane</keyword>
<dbReference type="EMBL" id="JACAZE010000035">
    <property type="protein sequence ID" value="KAF7288383.1"/>
    <property type="molecule type" value="Genomic_DNA"/>
</dbReference>
<evidence type="ECO:0000313" key="3">
    <source>
        <dbReference type="EMBL" id="KAF7288383.1"/>
    </source>
</evidence>
<feature type="signal peptide" evidence="2">
    <location>
        <begin position="1"/>
        <end position="20"/>
    </location>
</feature>
<sequence>MHAPSVGAIALSSLASLASAAPQTLYGVSFYTSYDPSDPFSIIESETAIFSPVGTATDRAATTYVEEIIATYEANDLGTTTEVLVSAEDPVTAYITFAESSGGFVASQFVPSSVQSAFSETITGALPVESCVFSADGQAQCNVFIPIPAGPSGEVSVVTQTLSGTVLPIATLSQSKSAAASQTAKTSGSERIVARLWATVLAGVGAGAFLLVAGIV</sequence>
<keyword evidence="4" id="KW-1185">Reference proteome</keyword>
<reference evidence="3" key="1">
    <citation type="submission" date="2020-05" db="EMBL/GenBank/DDBJ databases">
        <title>Mycena genomes resolve the evolution of fungal bioluminescence.</title>
        <authorList>
            <person name="Tsai I.J."/>
        </authorList>
    </citation>
    <scope>NUCLEOTIDE SEQUENCE</scope>
    <source>
        <strain evidence="3">110903Hualien_Pintung</strain>
    </source>
</reference>
<protein>
    <submittedName>
        <fullName evidence="3">GH16 domain-containing protein</fullName>
    </submittedName>
</protein>
<keyword evidence="2" id="KW-0732">Signal</keyword>
<proteinExistence type="predicted"/>
<dbReference type="AlphaFoldDB" id="A0A8H6RXA3"/>
<comment type="caution">
    <text evidence="3">The sequence shown here is derived from an EMBL/GenBank/DDBJ whole genome shotgun (WGS) entry which is preliminary data.</text>
</comment>
<gene>
    <name evidence="3" type="ORF">HMN09_01390600</name>
</gene>
<evidence type="ECO:0000313" key="4">
    <source>
        <dbReference type="Proteomes" id="UP000613580"/>
    </source>
</evidence>
<name>A0A8H6RXA3_MYCCL</name>
<keyword evidence="1" id="KW-0812">Transmembrane</keyword>
<feature type="chain" id="PRO_5034470939" evidence="2">
    <location>
        <begin position="21"/>
        <end position="216"/>
    </location>
</feature>
<dbReference type="OrthoDB" id="2929351at2759"/>